<evidence type="ECO:0000259" key="1">
    <source>
        <dbReference type="PROSITE" id="PS50075"/>
    </source>
</evidence>
<accession>A0ABV0GJ86</accession>
<dbReference type="PROSITE" id="PS50075">
    <property type="entry name" value="CARRIER"/>
    <property type="match status" value="1"/>
</dbReference>
<gene>
    <name evidence="2" type="ORF">ABDJ40_20125</name>
</gene>
<dbReference type="Proteomes" id="UP001462640">
    <property type="component" value="Unassembled WGS sequence"/>
</dbReference>
<dbReference type="EMBL" id="JBDPZC010000011">
    <property type="protein sequence ID" value="MEO3715081.1"/>
    <property type="molecule type" value="Genomic_DNA"/>
</dbReference>
<dbReference type="SUPFAM" id="SSF47336">
    <property type="entry name" value="ACP-like"/>
    <property type="match status" value="1"/>
</dbReference>
<dbReference type="RefSeq" id="WP_347612335.1">
    <property type="nucleotide sequence ID" value="NZ_JBDPZC010000011.1"/>
</dbReference>
<dbReference type="Pfam" id="PF00550">
    <property type="entry name" value="PP-binding"/>
    <property type="match status" value="1"/>
</dbReference>
<feature type="domain" description="Carrier" evidence="1">
    <location>
        <begin position="3"/>
        <end position="81"/>
    </location>
</feature>
<proteinExistence type="predicted"/>
<sequence length="88" mass="9819">MDKELKDLVLSLLQQQLPQGYRSEPLSQDSRLLDFGLDSLNMMSFWVAIERQGPAGIDIGRLDFGAMETVADVLRHVERLCDSIPAAS</sequence>
<reference evidence="2 3" key="1">
    <citation type="submission" date="2024-05" db="EMBL/GenBank/DDBJ databases">
        <title>Roseateles sp. 2.12 16S ribosomal RNA gene Genome sequencing and assembly.</title>
        <authorList>
            <person name="Woo H."/>
        </authorList>
    </citation>
    <scope>NUCLEOTIDE SEQUENCE [LARGE SCALE GENOMIC DNA]</scope>
    <source>
        <strain evidence="2 3">2.12</strain>
    </source>
</reference>
<evidence type="ECO:0000313" key="3">
    <source>
        <dbReference type="Proteomes" id="UP001462640"/>
    </source>
</evidence>
<protein>
    <submittedName>
        <fullName evidence="2">Phosphopantetheine-binding protein</fullName>
    </submittedName>
</protein>
<evidence type="ECO:0000313" key="2">
    <source>
        <dbReference type="EMBL" id="MEO3715081.1"/>
    </source>
</evidence>
<dbReference type="Gene3D" id="1.10.1200.10">
    <property type="entry name" value="ACP-like"/>
    <property type="match status" value="1"/>
</dbReference>
<dbReference type="InterPro" id="IPR009081">
    <property type="entry name" value="PP-bd_ACP"/>
</dbReference>
<comment type="caution">
    <text evidence="2">The sequence shown here is derived from an EMBL/GenBank/DDBJ whole genome shotgun (WGS) entry which is preliminary data.</text>
</comment>
<dbReference type="InterPro" id="IPR036736">
    <property type="entry name" value="ACP-like_sf"/>
</dbReference>
<name>A0ABV0GJ86_9BURK</name>
<keyword evidence="3" id="KW-1185">Reference proteome</keyword>
<organism evidence="2 3">
    <name type="scientific">Roseateles flavus</name>
    <dbReference type="NCBI Taxonomy" id="3149041"/>
    <lineage>
        <taxon>Bacteria</taxon>
        <taxon>Pseudomonadati</taxon>
        <taxon>Pseudomonadota</taxon>
        <taxon>Betaproteobacteria</taxon>
        <taxon>Burkholderiales</taxon>
        <taxon>Sphaerotilaceae</taxon>
        <taxon>Roseateles</taxon>
    </lineage>
</organism>